<dbReference type="RefSeq" id="WP_222135936.1">
    <property type="nucleotide sequence ID" value="NZ_JAILXK010000001.1"/>
</dbReference>
<accession>A0ABS7MBY7</accession>
<keyword evidence="2" id="KW-1185">Reference proteome</keyword>
<gene>
    <name evidence="1" type="ORF">K5P26_04965</name>
</gene>
<protein>
    <submittedName>
        <fullName evidence="1">Uncharacterized protein</fullName>
    </submittedName>
</protein>
<sequence>MAGSTILDLSGVPGTVLVQLVGSSLRIIYEALNWSRRTQSGICYLCSWWWRKRISAANFMMPMSDFGLKPRAI</sequence>
<comment type="caution">
    <text evidence="1">The sequence shown here is derived from an EMBL/GenBank/DDBJ whole genome shotgun (WGS) entry which is preliminary data.</text>
</comment>
<dbReference type="EMBL" id="JAILXK010000001">
    <property type="protein sequence ID" value="MBY4636489.1"/>
    <property type="molecule type" value="Genomic_DNA"/>
</dbReference>
<evidence type="ECO:0000313" key="2">
    <source>
        <dbReference type="Proteomes" id="UP001166571"/>
    </source>
</evidence>
<evidence type="ECO:0000313" key="1">
    <source>
        <dbReference type="EMBL" id="MBY4636489.1"/>
    </source>
</evidence>
<reference evidence="1" key="1">
    <citation type="submission" date="2021-08" db="EMBL/GenBank/DDBJ databases">
        <title>Sphingopyxis panaciterrulae sp. nov., isolated from the surface water of the Yellow Sea.</title>
        <authorList>
            <person name="Gao Z."/>
            <person name="Zhang D."/>
            <person name="Zhang A."/>
        </authorList>
    </citation>
    <scope>NUCLEOTIDE SEQUENCE</scope>
    <source>
        <strain evidence="1">XHP0097</strain>
    </source>
</reference>
<organism evidence="1 2">
    <name type="scientific">Sphingopyxis jiangsuensis</name>
    <dbReference type="NCBI Taxonomy" id="2871171"/>
    <lineage>
        <taxon>Bacteria</taxon>
        <taxon>Pseudomonadati</taxon>
        <taxon>Pseudomonadota</taxon>
        <taxon>Alphaproteobacteria</taxon>
        <taxon>Sphingomonadales</taxon>
        <taxon>Sphingomonadaceae</taxon>
        <taxon>Sphingopyxis</taxon>
    </lineage>
</organism>
<proteinExistence type="predicted"/>
<name>A0ABS7MBY7_9SPHN</name>
<dbReference type="Proteomes" id="UP001166571">
    <property type="component" value="Unassembled WGS sequence"/>
</dbReference>